<evidence type="ECO:0000256" key="4">
    <source>
        <dbReference type="SAM" id="Phobius"/>
    </source>
</evidence>
<protein>
    <recommendedName>
        <fullName evidence="7">Major facilitator superfamily (MFS) profile domain-containing protein</fullName>
    </recommendedName>
</protein>
<dbReference type="PANTHER" id="PTHR23121">
    <property type="entry name" value="SODIUM-DEPENDENT GLUCOSE TRANSPORTER 1"/>
    <property type="match status" value="1"/>
</dbReference>
<name>A0A2C9M7A9_BIOGL</name>
<dbReference type="Proteomes" id="UP000076420">
    <property type="component" value="Unassembled WGS sequence"/>
</dbReference>
<feature type="transmembrane region" description="Helical" evidence="4">
    <location>
        <begin position="84"/>
        <end position="104"/>
    </location>
</feature>
<dbReference type="RefSeq" id="XP_013094908.2">
    <property type="nucleotide sequence ID" value="XM_013239454.2"/>
</dbReference>
<gene>
    <name evidence="5" type="primary">106078558</name>
</gene>
<dbReference type="PANTHER" id="PTHR23121:SF9">
    <property type="entry name" value="SODIUM-DEPENDENT GLUCOSE TRANSPORTER 1"/>
    <property type="match status" value="1"/>
</dbReference>
<evidence type="ECO:0000256" key="1">
    <source>
        <dbReference type="ARBA" id="ARBA00022692"/>
    </source>
</evidence>
<keyword evidence="3 4" id="KW-0472">Membrane</keyword>
<keyword evidence="1 4" id="KW-0812">Transmembrane</keyword>
<dbReference type="STRING" id="6526.A0A2C9M7A9"/>
<accession>A0A2C9M7A9</accession>
<feature type="transmembrane region" description="Helical" evidence="4">
    <location>
        <begin position="44"/>
        <end position="64"/>
    </location>
</feature>
<sequence length="523" mass="58341">MAETTNGCVEKVTQDTNIQQNGLSKPKQKSVLENLKDSHYRNKVLHSVWIAISLFSLGICVGQMGPSFLDLQIVTNTDVEKASAFFTGSSIGYLTGSILSGALYTRVNRPLLQFFTLVILGITTTLTPYCSLYPLMIFIRSIVGTCAGCVDTTGNAEHMRIWGNDGQVLMQLLHFSFALGGVISPLYSEPFLAEKIEESEILENITSWRNTSVFTNDSNLTSVNSTVDIGLNEKLPQTTNVHWAFLISGVWTFFSAIPFLVLFFQDLKKKKKSKTSSKSEQVTQRKLSQITLLFTIFVLCSFYMLYCCVEDTFASFLMTFLVKEYSYVSKSKGAFITAIYWASFAAARFSMIFISKFLKAFHLLCLCCLLMLIAYSSFFVSASFAVVNPSALNALIFFVVLAGISMSAVFPAGFSWTEAELLRVTGPISSCILVSASVGTMINPLMLGVLMTELSNMWFCYLLLGQTVLLCCIFVFLWSFNRFFLNRHYGPLADERDTSLNIEVSEQIHPLNTIESNDDNPRI</sequence>
<keyword evidence="2 4" id="KW-1133">Transmembrane helix</keyword>
<dbReference type="EnsemblMetazoa" id="BGLB039382-RB">
    <property type="protein sequence ID" value="BGLB039382-PB"/>
    <property type="gene ID" value="BGLB039382"/>
</dbReference>
<evidence type="ECO:0000256" key="3">
    <source>
        <dbReference type="ARBA" id="ARBA00023136"/>
    </source>
</evidence>
<dbReference type="Gene3D" id="1.20.1250.20">
    <property type="entry name" value="MFS general substrate transporter like domains"/>
    <property type="match status" value="2"/>
</dbReference>
<feature type="transmembrane region" description="Helical" evidence="4">
    <location>
        <begin position="111"/>
        <end position="129"/>
    </location>
</feature>
<dbReference type="InterPro" id="IPR036259">
    <property type="entry name" value="MFS_trans_sf"/>
</dbReference>
<feature type="transmembrane region" description="Helical" evidence="4">
    <location>
        <begin position="428"/>
        <end position="450"/>
    </location>
</feature>
<feature type="transmembrane region" description="Helical" evidence="4">
    <location>
        <begin position="334"/>
        <end position="354"/>
    </location>
</feature>
<dbReference type="VEuPathDB" id="VectorBase:BGLAX_031703"/>
<dbReference type="OrthoDB" id="9626824at2759"/>
<feature type="transmembrane region" description="Helical" evidence="4">
    <location>
        <begin position="361"/>
        <end position="386"/>
    </location>
</feature>
<feature type="transmembrane region" description="Helical" evidence="4">
    <location>
        <begin position="292"/>
        <end position="322"/>
    </location>
</feature>
<feature type="transmembrane region" description="Helical" evidence="4">
    <location>
        <begin position="241"/>
        <end position="264"/>
    </location>
</feature>
<reference evidence="5" key="1">
    <citation type="submission" date="2020-05" db="UniProtKB">
        <authorList>
            <consortium name="EnsemblMetazoa"/>
        </authorList>
    </citation>
    <scope>IDENTIFICATION</scope>
    <source>
        <strain evidence="5">BB02</strain>
    </source>
</reference>
<organism evidence="5 6">
    <name type="scientific">Biomphalaria glabrata</name>
    <name type="common">Bloodfluke planorb</name>
    <name type="synonym">Freshwater snail</name>
    <dbReference type="NCBI Taxonomy" id="6526"/>
    <lineage>
        <taxon>Eukaryota</taxon>
        <taxon>Metazoa</taxon>
        <taxon>Spiralia</taxon>
        <taxon>Lophotrochozoa</taxon>
        <taxon>Mollusca</taxon>
        <taxon>Gastropoda</taxon>
        <taxon>Heterobranchia</taxon>
        <taxon>Euthyneura</taxon>
        <taxon>Panpulmonata</taxon>
        <taxon>Hygrophila</taxon>
        <taxon>Lymnaeoidea</taxon>
        <taxon>Planorbidae</taxon>
        <taxon>Biomphalaria</taxon>
    </lineage>
</organism>
<evidence type="ECO:0000256" key="2">
    <source>
        <dbReference type="ARBA" id="ARBA00022989"/>
    </source>
</evidence>
<dbReference type="AlphaFoldDB" id="A0A2C9M7A9"/>
<evidence type="ECO:0000313" key="5">
    <source>
        <dbReference type="EnsemblMetazoa" id="BGLB039382-PC"/>
    </source>
</evidence>
<feature type="transmembrane region" description="Helical" evidence="4">
    <location>
        <begin position="392"/>
        <end position="416"/>
    </location>
</feature>
<evidence type="ECO:0008006" key="7">
    <source>
        <dbReference type="Google" id="ProtNLM"/>
    </source>
</evidence>
<dbReference type="RefSeq" id="XP_013094907.2">
    <property type="nucleotide sequence ID" value="XM_013239453.2"/>
</dbReference>
<dbReference type="EnsemblMetazoa" id="BGLB039382-RC">
    <property type="protein sequence ID" value="BGLB039382-PC"/>
    <property type="gene ID" value="BGLB039382"/>
</dbReference>
<dbReference type="KEGG" id="bgt:106078558"/>
<dbReference type="SUPFAM" id="SSF103473">
    <property type="entry name" value="MFS general substrate transporter"/>
    <property type="match status" value="1"/>
</dbReference>
<dbReference type="VEuPathDB" id="VectorBase:BGLB039382"/>
<evidence type="ECO:0000313" key="6">
    <source>
        <dbReference type="Proteomes" id="UP000076420"/>
    </source>
</evidence>
<feature type="transmembrane region" description="Helical" evidence="4">
    <location>
        <begin position="456"/>
        <end position="478"/>
    </location>
</feature>
<proteinExistence type="predicted"/>